<dbReference type="eggNOG" id="COG5573">
    <property type="taxonomic scope" value="Bacteria"/>
</dbReference>
<dbReference type="InterPro" id="IPR002716">
    <property type="entry name" value="PIN_dom"/>
</dbReference>
<sequence length="135" mass="15548">MSDRIFLDTNIIIYAHSDVDLIKQNVTQNIITSQNTVISTQVLQETANVFHKKSKLPWALIIETLKDIAYNNVVYINTQETVLLACTIADKYHFSFYDSLIIASAIESDAKILYSEDMQHNQLIENRLRIINPFK</sequence>
<dbReference type="Proteomes" id="UP000002774">
    <property type="component" value="Chromosome"/>
</dbReference>
<proteinExistence type="predicted"/>
<feature type="domain" description="PIN" evidence="1">
    <location>
        <begin position="5"/>
        <end position="119"/>
    </location>
</feature>
<dbReference type="InterPro" id="IPR029060">
    <property type="entry name" value="PIN-like_dom_sf"/>
</dbReference>
<dbReference type="HOGENOM" id="CLU_128080_1_0_10"/>
<dbReference type="InterPro" id="IPR052106">
    <property type="entry name" value="PINc/VapC_TA"/>
</dbReference>
<dbReference type="Gene3D" id="3.40.50.1010">
    <property type="entry name" value="5'-nuclease"/>
    <property type="match status" value="1"/>
</dbReference>
<keyword evidence="3" id="KW-1185">Reference proteome</keyword>
<accession>H1XZI7</accession>
<evidence type="ECO:0000313" key="2">
    <source>
        <dbReference type="EMBL" id="EHQ26631.1"/>
    </source>
</evidence>
<gene>
    <name evidence="2" type="ORF">Mucpa_2516</name>
</gene>
<dbReference type="AlphaFoldDB" id="H1XZI7"/>
<dbReference type="OrthoDB" id="676982at2"/>
<reference evidence="2" key="1">
    <citation type="submission" date="2011-09" db="EMBL/GenBank/DDBJ databases">
        <title>The permanent draft genome of Mucilaginibacter paludis DSM 18603.</title>
        <authorList>
            <consortium name="US DOE Joint Genome Institute (JGI-PGF)"/>
            <person name="Lucas S."/>
            <person name="Han J."/>
            <person name="Lapidus A."/>
            <person name="Bruce D."/>
            <person name="Goodwin L."/>
            <person name="Pitluck S."/>
            <person name="Peters L."/>
            <person name="Kyrpides N."/>
            <person name="Mavromatis K."/>
            <person name="Ivanova N."/>
            <person name="Mikhailova N."/>
            <person name="Held B."/>
            <person name="Detter J.C."/>
            <person name="Tapia R."/>
            <person name="Han C."/>
            <person name="Land M."/>
            <person name="Hauser L."/>
            <person name="Markowitz V."/>
            <person name="Cheng J.-F."/>
            <person name="Hugenholtz P."/>
            <person name="Woyke T."/>
            <person name="Wu D."/>
            <person name="Tindall B."/>
            <person name="Brambilla E."/>
            <person name="Klenk H.-P."/>
            <person name="Eisen J.A."/>
        </authorList>
    </citation>
    <scope>NUCLEOTIDE SEQUENCE [LARGE SCALE GENOMIC DNA]</scope>
    <source>
        <strain evidence="2">DSM 18603</strain>
    </source>
</reference>
<dbReference type="STRING" id="714943.Mucpa_2516"/>
<protein>
    <submittedName>
        <fullName evidence="2">PilT protein domain protein</fullName>
    </submittedName>
</protein>
<dbReference type="CDD" id="cd18692">
    <property type="entry name" value="PIN_VapC-like"/>
    <property type="match status" value="1"/>
</dbReference>
<dbReference type="RefSeq" id="WP_008506749.1">
    <property type="nucleotide sequence ID" value="NZ_CM001403.1"/>
</dbReference>
<dbReference type="PANTHER" id="PTHR38826">
    <property type="entry name" value="RIBONUCLEASE VAPC13"/>
    <property type="match status" value="1"/>
</dbReference>
<dbReference type="EMBL" id="CM001403">
    <property type="protein sequence ID" value="EHQ26631.1"/>
    <property type="molecule type" value="Genomic_DNA"/>
</dbReference>
<evidence type="ECO:0000313" key="3">
    <source>
        <dbReference type="Proteomes" id="UP000002774"/>
    </source>
</evidence>
<dbReference type="SUPFAM" id="SSF88723">
    <property type="entry name" value="PIN domain-like"/>
    <property type="match status" value="1"/>
</dbReference>
<evidence type="ECO:0000259" key="1">
    <source>
        <dbReference type="Pfam" id="PF01850"/>
    </source>
</evidence>
<name>H1XZI7_9SPHI</name>
<dbReference type="PANTHER" id="PTHR38826:SF5">
    <property type="entry name" value="RIBONUCLEASE VAPC13"/>
    <property type="match status" value="1"/>
</dbReference>
<organism evidence="2 3">
    <name type="scientific">Mucilaginibacter paludis DSM 18603</name>
    <dbReference type="NCBI Taxonomy" id="714943"/>
    <lineage>
        <taxon>Bacteria</taxon>
        <taxon>Pseudomonadati</taxon>
        <taxon>Bacteroidota</taxon>
        <taxon>Sphingobacteriia</taxon>
        <taxon>Sphingobacteriales</taxon>
        <taxon>Sphingobacteriaceae</taxon>
        <taxon>Mucilaginibacter</taxon>
    </lineage>
</organism>
<dbReference type="Pfam" id="PF01850">
    <property type="entry name" value="PIN"/>
    <property type="match status" value="1"/>
</dbReference>